<evidence type="ECO:0000313" key="8">
    <source>
        <dbReference type="EMBL" id="ETO09868.1"/>
    </source>
</evidence>
<name>X6M7D1_RETFI</name>
<feature type="region of interest" description="Disordered" evidence="6">
    <location>
        <begin position="1"/>
        <end position="37"/>
    </location>
</feature>
<feature type="transmembrane region" description="Helical" evidence="7">
    <location>
        <begin position="297"/>
        <end position="315"/>
    </location>
</feature>
<protein>
    <submittedName>
        <fullName evidence="8">Uncharacterized protein</fullName>
    </submittedName>
</protein>
<dbReference type="GO" id="GO:0046964">
    <property type="term" value="F:3'-phosphoadenosine 5'-phosphosulfate transmembrane transporter activity"/>
    <property type="evidence" value="ECO:0007669"/>
    <property type="project" value="TreeGrafter"/>
</dbReference>
<evidence type="ECO:0000256" key="3">
    <source>
        <dbReference type="ARBA" id="ARBA00022692"/>
    </source>
</evidence>
<feature type="transmembrane region" description="Helical" evidence="7">
    <location>
        <begin position="84"/>
        <end position="104"/>
    </location>
</feature>
<comment type="subcellular location">
    <subcellularLocation>
        <location evidence="1">Membrane</location>
        <topology evidence="1">Multi-pass membrane protein</topology>
    </subcellularLocation>
</comment>
<dbReference type="OMA" id="ERNCHHI"/>
<comment type="caution">
    <text evidence="8">The sequence shown here is derived from an EMBL/GenBank/DDBJ whole genome shotgun (WGS) entry which is preliminary data.</text>
</comment>
<feature type="transmembrane region" description="Helical" evidence="7">
    <location>
        <begin position="361"/>
        <end position="390"/>
    </location>
</feature>
<evidence type="ECO:0000256" key="7">
    <source>
        <dbReference type="SAM" id="Phobius"/>
    </source>
</evidence>
<evidence type="ECO:0000256" key="2">
    <source>
        <dbReference type="ARBA" id="ARBA00022448"/>
    </source>
</evidence>
<feature type="compositionally biased region" description="Basic and acidic residues" evidence="6">
    <location>
        <begin position="21"/>
        <end position="37"/>
    </location>
</feature>
<keyword evidence="2" id="KW-0813">Transport</keyword>
<keyword evidence="3 7" id="KW-0812">Transmembrane</keyword>
<feature type="compositionally biased region" description="Basic and acidic residues" evidence="6">
    <location>
        <begin position="1"/>
        <end position="13"/>
    </location>
</feature>
<dbReference type="GO" id="GO:0005789">
    <property type="term" value="C:endoplasmic reticulum membrane"/>
    <property type="evidence" value="ECO:0007669"/>
    <property type="project" value="TreeGrafter"/>
</dbReference>
<gene>
    <name evidence="8" type="ORF">RFI_27507</name>
</gene>
<organism evidence="8 9">
    <name type="scientific">Reticulomyxa filosa</name>
    <dbReference type="NCBI Taxonomy" id="46433"/>
    <lineage>
        <taxon>Eukaryota</taxon>
        <taxon>Sar</taxon>
        <taxon>Rhizaria</taxon>
        <taxon>Retaria</taxon>
        <taxon>Foraminifera</taxon>
        <taxon>Monothalamids</taxon>
        <taxon>Reticulomyxidae</taxon>
        <taxon>Reticulomyxa</taxon>
    </lineage>
</organism>
<evidence type="ECO:0000256" key="4">
    <source>
        <dbReference type="ARBA" id="ARBA00022989"/>
    </source>
</evidence>
<reference evidence="8 9" key="1">
    <citation type="journal article" date="2013" name="Curr. Biol.">
        <title>The Genome of the Foraminiferan Reticulomyxa filosa.</title>
        <authorList>
            <person name="Glockner G."/>
            <person name="Hulsmann N."/>
            <person name="Schleicher M."/>
            <person name="Noegel A.A."/>
            <person name="Eichinger L."/>
            <person name="Gallinger C."/>
            <person name="Pawlowski J."/>
            <person name="Sierra R."/>
            <person name="Euteneuer U."/>
            <person name="Pillet L."/>
            <person name="Moustafa A."/>
            <person name="Platzer M."/>
            <person name="Groth M."/>
            <person name="Szafranski K."/>
            <person name="Schliwa M."/>
        </authorList>
    </citation>
    <scope>NUCLEOTIDE SEQUENCE [LARGE SCALE GENOMIC DNA]</scope>
</reference>
<dbReference type="GO" id="GO:0000139">
    <property type="term" value="C:Golgi membrane"/>
    <property type="evidence" value="ECO:0007669"/>
    <property type="project" value="TreeGrafter"/>
</dbReference>
<keyword evidence="4 7" id="KW-1133">Transmembrane helix</keyword>
<evidence type="ECO:0000256" key="5">
    <source>
        <dbReference type="ARBA" id="ARBA00023136"/>
    </source>
</evidence>
<feature type="transmembrane region" description="Helical" evidence="7">
    <location>
        <begin position="321"/>
        <end position="340"/>
    </location>
</feature>
<dbReference type="PANTHER" id="PTHR10778:SF8">
    <property type="entry name" value="ADENOSINE 3'-PHOSPHO 5'-PHOSPHOSULFATE TRANSPORTER 2"/>
    <property type="match status" value="1"/>
</dbReference>
<dbReference type="EMBL" id="ASPP01023849">
    <property type="protein sequence ID" value="ETO09868.1"/>
    <property type="molecule type" value="Genomic_DNA"/>
</dbReference>
<dbReference type="Proteomes" id="UP000023152">
    <property type="component" value="Unassembled WGS sequence"/>
</dbReference>
<proteinExistence type="predicted"/>
<feature type="transmembrane region" description="Helical" evidence="7">
    <location>
        <begin position="396"/>
        <end position="417"/>
    </location>
</feature>
<dbReference type="Pfam" id="PF08449">
    <property type="entry name" value="UAA"/>
    <property type="match status" value="1"/>
</dbReference>
<feature type="transmembrane region" description="Helical" evidence="7">
    <location>
        <begin position="424"/>
        <end position="445"/>
    </location>
</feature>
<evidence type="ECO:0000256" key="6">
    <source>
        <dbReference type="SAM" id="MobiDB-lite"/>
    </source>
</evidence>
<keyword evidence="5 7" id="KW-0472">Membrane</keyword>
<evidence type="ECO:0000313" key="9">
    <source>
        <dbReference type="Proteomes" id="UP000023152"/>
    </source>
</evidence>
<sequence>MREKKRDGGENKWMDVGMQNRSRDKDKDLQLEKQYEKDPTVAVPLLKAVRTKDKENEEEEQKTKKSKDDSVKLFGVNLSYFPNYVQFSVLLCVVMLGFLLIGLVEEGFKHTFPDFQFGWFMTAIELVLFTVLAAIERILKETATIVSESISMSMSSTPRLISPINSQASNTQSDSNNSSNGHNNNDHDPNSNNGISIGISIGIGVSTSNLDTTNKIANTVATEGTSSSSSLISKVLARKVPLVYHIIVAAAMTASRGLTNISLLLLNYPTQVIFKSMKLISVMIGSKLFLHKEYNIFEYLAAPLMVGAAIAFSLGDASESLSFNTWGIIVVIVSLIFDSIHANAQEYTLKLHRDTALELLLYSNFFSGVFAALAGICAGELAPLFVFLATNSLLDILSWFTIRVLCLYVGVAALVIFTQRFGAVAAVTVTTVRKILTVLLSYVLWPTKSFARPHAMGTLMFIGSLMLNGAGVHYKGHS</sequence>
<dbReference type="AlphaFoldDB" id="X6M7D1"/>
<feature type="compositionally biased region" description="Low complexity" evidence="6">
    <location>
        <begin position="165"/>
        <end position="183"/>
    </location>
</feature>
<dbReference type="PANTHER" id="PTHR10778">
    <property type="entry name" value="SOLUTE CARRIER FAMILY 35 MEMBER B"/>
    <property type="match status" value="1"/>
</dbReference>
<feature type="transmembrane region" description="Helical" evidence="7">
    <location>
        <begin position="116"/>
        <end position="135"/>
    </location>
</feature>
<feature type="region of interest" description="Disordered" evidence="6">
    <location>
        <begin position="163"/>
        <end position="191"/>
    </location>
</feature>
<dbReference type="InterPro" id="IPR013657">
    <property type="entry name" value="SCL35B1-4/HUT1"/>
</dbReference>
<dbReference type="OrthoDB" id="438495at2759"/>
<keyword evidence="9" id="KW-1185">Reference proteome</keyword>
<evidence type="ECO:0000256" key="1">
    <source>
        <dbReference type="ARBA" id="ARBA00004141"/>
    </source>
</evidence>
<accession>X6M7D1</accession>
<feature type="transmembrane region" description="Helical" evidence="7">
    <location>
        <begin position="457"/>
        <end position="474"/>
    </location>
</feature>